<keyword evidence="9" id="KW-0460">Magnesium</keyword>
<protein>
    <recommendedName>
        <fullName evidence="5 9">Molybdopterin molybdenumtransferase</fullName>
        <ecNumber evidence="4 9">2.10.1.1</ecNumber>
    </recommendedName>
</protein>
<dbReference type="NCBIfam" id="TIGR00177">
    <property type="entry name" value="molyb_syn"/>
    <property type="match status" value="1"/>
</dbReference>
<dbReference type="PANTHER" id="PTHR10192:SF5">
    <property type="entry name" value="GEPHYRIN"/>
    <property type="match status" value="1"/>
</dbReference>
<evidence type="ECO:0000256" key="1">
    <source>
        <dbReference type="ARBA" id="ARBA00002901"/>
    </source>
</evidence>
<dbReference type="GO" id="GO:0005829">
    <property type="term" value="C:cytosol"/>
    <property type="evidence" value="ECO:0007669"/>
    <property type="project" value="TreeGrafter"/>
</dbReference>
<dbReference type="SUPFAM" id="SSF63882">
    <property type="entry name" value="MoeA N-terminal region -like"/>
    <property type="match status" value="1"/>
</dbReference>
<comment type="cofactor">
    <cofactor evidence="9">
        <name>Mg(2+)</name>
        <dbReference type="ChEBI" id="CHEBI:18420"/>
    </cofactor>
</comment>
<comment type="pathway">
    <text evidence="2 9">Cofactor biosynthesis; molybdopterin biosynthesis.</text>
</comment>
<name>A0AAU9E8I1_9FIRM</name>
<evidence type="ECO:0000256" key="9">
    <source>
        <dbReference type="RuleBase" id="RU365090"/>
    </source>
</evidence>
<dbReference type="Gene3D" id="2.170.190.11">
    <property type="entry name" value="Molybdopterin biosynthesis moea protein, domain 3"/>
    <property type="match status" value="1"/>
</dbReference>
<dbReference type="GO" id="GO:0046872">
    <property type="term" value="F:metal ion binding"/>
    <property type="evidence" value="ECO:0007669"/>
    <property type="project" value="UniProtKB-UniRule"/>
</dbReference>
<dbReference type="InterPro" id="IPR038987">
    <property type="entry name" value="MoeA-like"/>
</dbReference>
<dbReference type="AlphaFoldDB" id="A0AAU9E8I1"/>
<dbReference type="InterPro" id="IPR036135">
    <property type="entry name" value="MoeA_linker/N_sf"/>
</dbReference>
<proteinExistence type="inferred from homology"/>
<feature type="domain" description="MoaB/Mog" evidence="10">
    <location>
        <begin position="185"/>
        <end position="324"/>
    </location>
</feature>
<organism evidence="11 12">
    <name type="scientific">Helicovermis profundi</name>
    <dbReference type="NCBI Taxonomy" id="3065157"/>
    <lineage>
        <taxon>Bacteria</taxon>
        <taxon>Bacillati</taxon>
        <taxon>Bacillota</taxon>
        <taxon>Clostridia</taxon>
        <taxon>Helicovermis</taxon>
    </lineage>
</organism>
<keyword evidence="9" id="KW-0479">Metal-binding</keyword>
<dbReference type="InterPro" id="IPR005111">
    <property type="entry name" value="MoeA_C_domain_IV"/>
</dbReference>
<dbReference type="Proteomes" id="UP001321786">
    <property type="component" value="Chromosome"/>
</dbReference>
<evidence type="ECO:0000256" key="7">
    <source>
        <dbReference type="ARBA" id="ARBA00023150"/>
    </source>
</evidence>
<keyword evidence="7 9" id="KW-0501">Molybdenum cofactor biosynthesis</keyword>
<dbReference type="Gene3D" id="3.40.980.10">
    <property type="entry name" value="MoaB/Mog-like domain"/>
    <property type="match status" value="1"/>
</dbReference>
<accession>A0AAU9E8I1</accession>
<dbReference type="EMBL" id="AP028654">
    <property type="protein sequence ID" value="BEP29758.1"/>
    <property type="molecule type" value="Genomic_DNA"/>
</dbReference>
<dbReference type="InterPro" id="IPR005110">
    <property type="entry name" value="MoeA_linker/N"/>
</dbReference>
<dbReference type="EC" id="2.10.1.1" evidence="4 9"/>
<evidence type="ECO:0000256" key="5">
    <source>
        <dbReference type="ARBA" id="ARBA00021108"/>
    </source>
</evidence>
<dbReference type="SUPFAM" id="SSF53218">
    <property type="entry name" value="Molybdenum cofactor biosynthesis proteins"/>
    <property type="match status" value="1"/>
</dbReference>
<evidence type="ECO:0000256" key="6">
    <source>
        <dbReference type="ARBA" id="ARBA00022505"/>
    </source>
</evidence>
<comment type="function">
    <text evidence="1 9">Catalyzes the insertion of molybdate into adenylated molybdopterin with the concomitant release of AMP.</text>
</comment>
<evidence type="ECO:0000256" key="4">
    <source>
        <dbReference type="ARBA" id="ARBA00013269"/>
    </source>
</evidence>
<dbReference type="Gene3D" id="3.90.105.10">
    <property type="entry name" value="Molybdopterin biosynthesis moea protein, domain 2"/>
    <property type="match status" value="1"/>
</dbReference>
<evidence type="ECO:0000313" key="11">
    <source>
        <dbReference type="EMBL" id="BEP29758.1"/>
    </source>
</evidence>
<dbReference type="InterPro" id="IPR036688">
    <property type="entry name" value="MoeA_C_domain_IV_sf"/>
</dbReference>
<evidence type="ECO:0000313" key="12">
    <source>
        <dbReference type="Proteomes" id="UP001321786"/>
    </source>
</evidence>
<comment type="catalytic activity">
    <reaction evidence="8">
        <text>adenylyl-molybdopterin + molybdate = Mo-molybdopterin + AMP + H(+)</text>
        <dbReference type="Rhea" id="RHEA:35047"/>
        <dbReference type="ChEBI" id="CHEBI:15378"/>
        <dbReference type="ChEBI" id="CHEBI:36264"/>
        <dbReference type="ChEBI" id="CHEBI:62727"/>
        <dbReference type="ChEBI" id="CHEBI:71302"/>
        <dbReference type="ChEBI" id="CHEBI:456215"/>
        <dbReference type="EC" id="2.10.1.1"/>
    </reaction>
</comment>
<dbReference type="GO" id="GO:0006777">
    <property type="term" value="P:Mo-molybdopterin cofactor biosynthetic process"/>
    <property type="evidence" value="ECO:0007669"/>
    <property type="project" value="UniProtKB-UniRule"/>
</dbReference>
<dbReference type="InterPro" id="IPR001453">
    <property type="entry name" value="MoaB/Mog_dom"/>
</dbReference>
<keyword evidence="9" id="KW-0808">Transferase</keyword>
<reference evidence="11 12" key="1">
    <citation type="submission" date="2023-08" db="EMBL/GenBank/DDBJ databases">
        <title>Helicovermis profunda gen. nov., sp. nov., a novel mesophilic, fermentative bacterium within the Bacillota from a deep-sea hydrothermal vent chimney.</title>
        <authorList>
            <person name="Miyazaki U."/>
            <person name="Mizutani D."/>
            <person name="Hashimoto Y."/>
            <person name="Tame A."/>
            <person name="Sawayama S."/>
            <person name="Miyazaki J."/>
            <person name="Takai K."/>
            <person name="Nakagawa S."/>
        </authorList>
    </citation>
    <scope>NUCLEOTIDE SEQUENCE [LARGE SCALE GENOMIC DNA]</scope>
    <source>
        <strain evidence="11 12">S502</strain>
    </source>
</reference>
<dbReference type="Pfam" id="PF00994">
    <property type="entry name" value="MoCF_biosynth"/>
    <property type="match status" value="1"/>
</dbReference>
<evidence type="ECO:0000256" key="3">
    <source>
        <dbReference type="ARBA" id="ARBA00010763"/>
    </source>
</evidence>
<dbReference type="GO" id="GO:0061599">
    <property type="term" value="F:molybdopterin molybdotransferase activity"/>
    <property type="evidence" value="ECO:0007669"/>
    <property type="project" value="UniProtKB-UniRule"/>
</dbReference>
<sequence length="408" mass="44885">MFNVKSIEEVKEILVENFKDSYNKFELIDSVDSLNRILYEDIKSVENVPQFNKSTVDGYAVKYKDILGASDSMPILLNMIGKVEMGTDAKIIVNEGECVYVPTGGMLPNGTDAVVMIEKVEEIDKETIAFYTDITFNKNVILKADDVKKGDVVLKKGIILRPESIGVLVSLGIKKIKVFKKPKITIISTGDELVDIEENLKMGQIRDINTHTLKAISISYGLEVVETKVIKDIKEKITKSAKKAYSESDIVIVSGGSSMGEKDMTAEIIDSLGDPGVLVHGMAIKPGKPTIVASCGGKPIIGLPGHPVSSIIVYKVLIETLLEKCFNFEIEKKRSLEATALSNIHAAPGRTTYKMIKIEEINNEFVFAPSYGESGMITLLTTSNGYTIIPIDKEGIVKGEKVRVNYFY</sequence>
<dbReference type="Pfam" id="PF03453">
    <property type="entry name" value="MoeA_N"/>
    <property type="match status" value="1"/>
</dbReference>
<comment type="similarity">
    <text evidence="3 9">Belongs to the MoeA family.</text>
</comment>
<dbReference type="SUPFAM" id="SSF63867">
    <property type="entry name" value="MoeA C-terminal domain-like"/>
    <property type="match status" value="1"/>
</dbReference>
<dbReference type="InterPro" id="IPR036425">
    <property type="entry name" value="MoaB/Mog-like_dom_sf"/>
</dbReference>
<keyword evidence="12" id="KW-1185">Reference proteome</keyword>
<dbReference type="KEGG" id="hprf:HLPR_20890"/>
<dbReference type="PANTHER" id="PTHR10192">
    <property type="entry name" value="MOLYBDOPTERIN BIOSYNTHESIS PROTEIN"/>
    <property type="match status" value="1"/>
</dbReference>
<evidence type="ECO:0000259" key="10">
    <source>
        <dbReference type="SMART" id="SM00852"/>
    </source>
</evidence>
<evidence type="ECO:0000256" key="8">
    <source>
        <dbReference type="ARBA" id="ARBA00047317"/>
    </source>
</evidence>
<dbReference type="Pfam" id="PF03454">
    <property type="entry name" value="MoeA_C"/>
    <property type="match status" value="1"/>
</dbReference>
<dbReference type="CDD" id="cd00887">
    <property type="entry name" value="MoeA"/>
    <property type="match status" value="1"/>
</dbReference>
<dbReference type="Gene3D" id="2.40.340.10">
    <property type="entry name" value="MoeA, C-terminal, domain IV"/>
    <property type="match status" value="1"/>
</dbReference>
<evidence type="ECO:0000256" key="2">
    <source>
        <dbReference type="ARBA" id="ARBA00005046"/>
    </source>
</evidence>
<dbReference type="SMART" id="SM00852">
    <property type="entry name" value="MoCF_biosynth"/>
    <property type="match status" value="1"/>
</dbReference>
<gene>
    <name evidence="11" type="ORF">HLPR_20890</name>
</gene>
<keyword evidence="6 9" id="KW-0500">Molybdenum</keyword>
<dbReference type="RefSeq" id="WP_338535375.1">
    <property type="nucleotide sequence ID" value="NZ_AP028654.1"/>
</dbReference>